<dbReference type="InterPro" id="IPR000182">
    <property type="entry name" value="GNAT_dom"/>
</dbReference>
<dbReference type="Gene3D" id="3.40.630.30">
    <property type="match status" value="1"/>
</dbReference>
<dbReference type="RefSeq" id="WP_008627896.1">
    <property type="nucleotide sequence ID" value="NZ_GL883865.1"/>
</dbReference>
<comment type="caution">
    <text evidence="2">The sequence shown here is derived from an EMBL/GenBank/DDBJ whole genome shotgun (WGS) entry which is preliminary data.</text>
</comment>
<dbReference type="AlphaFoldDB" id="F3QVB3"/>
<name>F3QVB3_9BACT</name>
<reference evidence="2 3" key="1">
    <citation type="submission" date="2011-02" db="EMBL/GenBank/DDBJ databases">
        <authorList>
            <person name="Weinstock G."/>
            <person name="Sodergren E."/>
            <person name="Clifton S."/>
            <person name="Fulton L."/>
            <person name="Fulton B."/>
            <person name="Courtney L."/>
            <person name="Fronick C."/>
            <person name="Harrison M."/>
            <person name="Strong C."/>
            <person name="Farmer C."/>
            <person name="Delahaunty K."/>
            <person name="Markovic C."/>
            <person name="Hall O."/>
            <person name="Minx P."/>
            <person name="Tomlinson C."/>
            <person name="Mitreva M."/>
            <person name="Hou S."/>
            <person name="Chen J."/>
            <person name="Wollam A."/>
            <person name="Pepin K.H."/>
            <person name="Johnson M."/>
            <person name="Bhonagiri V."/>
            <person name="Zhang X."/>
            <person name="Suruliraj S."/>
            <person name="Warren W."/>
            <person name="Chinwalla A."/>
            <person name="Mardis E.R."/>
            <person name="Wilson R.K."/>
        </authorList>
    </citation>
    <scope>NUCLEOTIDE SEQUENCE [LARGE SCALE GENOMIC DNA]</scope>
    <source>
        <strain evidence="2 3">YIT 11841</strain>
    </source>
</reference>
<dbReference type="EMBL" id="AFBR01000065">
    <property type="protein sequence ID" value="EGG52694.1"/>
    <property type="molecule type" value="Genomic_DNA"/>
</dbReference>
<protein>
    <submittedName>
        <fullName evidence="2">Acetyltransferase, GNAT family</fullName>
    </submittedName>
</protein>
<dbReference type="GeneID" id="98398079"/>
<sequence length="174" mass="20515">MDKIILETERMYLREMSPEDFKAICLIMQDEQTMQAYNGAFADCDIRTWIERQLQRYDTYGYGLWAAIRKDSGELIGQCGLTRQYWLERQVIEVGYLFRRDHWHKGYATEAAKACKTYAFGQLEANRLCAIIRDTNTASQRVAQRIGMTRRPGIMVKHYRGTDMPHYLFAVEKY</sequence>
<keyword evidence="3" id="KW-1185">Reference proteome</keyword>
<dbReference type="InterPro" id="IPR016181">
    <property type="entry name" value="Acyl_CoA_acyltransferase"/>
</dbReference>
<dbReference type="GO" id="GO:0016747">
    <property type="term" value="F:acyltransferase activity, transferring groups other than amino-acyl groups"/>
    <property type="evidence" value="ECO:0007669"/>
    <property type="project" value="InterPro"/>
</dbReference>
<dbReference type="eggNOG" id="COG1670">
    <property type="taxonomic scope" value="Bacteria"/>
</dbReference>
<proteinExistence type="predicted"/>
<dbReference type="Proteomes" id="UP000005546">
    <property type="component" value="Unassembled WGS sequence"/>
</dbReference>
<dbReference type="InterPro" id="IPR051531">
    <property type="entry name" value="N-acetyltransferase"/>
</dbReference>
<dbReference type="PANTHER" id="PTHR43792">
    <property type="entry name" value="GNAT FAMILY, PUTATIVE (AFU_ORTHOLOGUE AFUA_3G00765)-RELATED-RELATED"/>
    <property type="match status" value="1"/>
</dbReference>
<gene>
    <name evidence="2" type="ORF">HMPREF9442_02139</name>
</gene>
<dbReference type="STRING" id="762982.HMPREF9442_02139"/>
<dbReference type="SUPFAM" id="SSF55729">
    <property type="entry name" value="Acyl-CoA N-acyltransferases (Nat)"/>
    <property type="match status" value="1"/>
</dbReference>
<dbReference type="Pfam" id="PF13302">
    <property type="entry name" value="Acetyltransf_3"/>
    <property type="match status" value="1"/>
</dbReference>
<feature type="domain" description="N-acetyltransferase" evidence="1">
    <location>
        <begin position="11"/>
        <end position="174"/>
    </location>
</feature>
<dbReference type="HOGENOM" id="CLU_013985_3_1_10"/>
<organism evidence="2 3">
    <name type="scientific">Paraprevotella xylaniphila YIT 11841</name>
    <dbReference type="NCBI Taxonomy" id="762982"/>
    <lineage>
        <taxon>Bacteria</taxon>
        <taxon>Pseudomonadati</taxon>
        <taxon>Bacteroidota</taxon>
        <taxon>Bacteroidia</taxon>
        <taxon>Bacteroidales</taxon>
        <taxon>Prevotellaceae</taxon>
        <taxon>Paraprevotella</taxon>
    </lineage>
</organism>
<evidence type="ECO:0000313" key="3">
    <source>
        <dbReference type="Proteomes" id="UP000005546"/>
    </source>
</evidence>
<dbReference type="PANTHER" id="PTHR43792:SF1">
    <property type="entry name" value="N-ACETYLTRANSFERASE DOMAIN-CONTAINING PROTEIN"/>
    <property type="match status" value="1"/>
</dbReference>
<evidence type="ECO:0000259" key="1">
    <source>
        <dbReference type="PROSITE" id="PS51186"/>
    </source>
</evidence>
<dbReference type="PROSITE" id="PS51186">
    <property type="entry name" value="GNAT"/>
    <property type="match status" value="1"/>
</dbReference>
<accession>F3QVB3</accession>
<evidence type="ECO:0000313" key="2">
    <source>
        <dbReference type="EMBL" id="EGG52694.1"/>
    </source>
</evidence>
<keyword evidence="2" id="KW-0808">Transferase</keyword>